<keyword evidence="3" id="KW-0472">Membrane</keyword>
<organism evidence="5 6">
    <name type="scientific">Aaosphaeria arxii CBS 175.79</name>
    <dbReference type="NCBI Taxonomy" id="1450172"/>
    <lineage>
        <taxon>Eukaryota</taxon>
        <taxon>Fungi</taxon>
        <taxon>Dikarya</taxon>
        <taxon>Ascomycota</taxon>
        <taxon>Pezizomycotina</taxon>
        <taxon>Dothideomycetes</taxon>
        <taxon>Pleosporomycetidae</taxon>
        <taxon>Pleosporales</taxon>
        <taxon>Pleosporales incertae sedis</taxon>
        <taxon>Aaosphaeria</taxon>
    </lineage>
</organism>
<dbReference type="InterPro" id="IPR002483">
    <property type="entry name" value="PWI_dom"/>
</dbReference>
<evidence type="ECO:0000256" key="2">
    <source>
        <dbReference type="SAM" id="MobiDB-lite"/>
    </source>
</evidence>
<feature type="region of interest" description="Disordered" evidence="2">
    <location>
        <begin position="95"/>
        <end position="117"/>
    </location>
</feature>
<protein>
    <recommendedName>
        <fullName evidence="4">PWI domain-containing protein</fullName>
    </recommendedName>
</protein>
<gene>
    <name evidence="5" type="ORF">BU24DRAFT_424224</name>
</gene>
<keyword evidence="6" id="KW-1185">Reference proteome</keyword>
<dbReference type="PROSITE" id="PS51025">
    <property type="entry name" value="PWI"/>
    <property type="match status" value="1"/>
</dbReference>
<dbReference type="InterPro" id="IPR036483">
    <property type="entry name" value="PWI_dom_sf"/>
</dbReference>
<evidence type="ECO:0000256" key="1">
    <source>
        <dbReference type="ARBA" id="ARBA00022664"/>
    </source>
</evidence>
<reference evidence="5" key="1">
    <citation type="journal article" date="2020" name="Stud. Mycol.">
        <title>101 Dothideomycetes genomes: a test case for predicting lifestyles and emergence of pathogens.</title>
        <authorList>
            <person name="Haridas S."/>
            <person name="Albert R."/>
            <person name="Binder M."/>
            <person name="Bloem J."/>
            <person name="Labutti K."/>
            <person name="Salamov A."/>
            <person name="Andreopoulos B."/>
            <person name="Baker S."/>
            <person name="Barry K."/>
            <person name="Bills G."/>
            <person name="Bluhm B."/>
            <person name="Cannon C."/>
            <person name="Castanera R."/>
            <person name="Culley D."/>
            <person name="Daum C."/>
            <person name="Ezra D."/>
            <person name="Gonzalez J."/>
            <person name="Henrissat B."/>
            <person name="Kuo A."/>
            <person name="Liang C."/>
            <person name="Lipzen A."/>
            <person name="Lutzoni F."/>
            <person name="Magnuson J."/>
            <person name="Mondo S."/>
            <person name="Nolan M."/>
            <person name="Ohm R."/>
            <person name="Pangilinan J."/>
            <person name="Park H.-J."/>
            <person name="Ramirez L."/>
            <person name="Alfaro M."/>
            <person name="Sun H."/>
            <person name="Tritt A."/>
            <person name="Yoshinaga Y."/>
            <person name="Zwiers L.-H."/>
            <person name="Turgeon B."/>
            <person name="Goodwin S."/>
            <person name="Spatafora J."/>
            <person name="Crous P."/>
            <person name="Grigoriev I."/>
        </authorList>
    </citation>
    <scope>NUCLEOTIDE SEQUENCE</scope>
    <source>
        <strain evidence="5">CBS 175.79</strain>
    </source>
</reference>
<dbReference type="GeneID" id="54285842"/>
<dbReference type="Gene3D" id="1.20.1390.10">
    <property type="entry name" value="PWI domain"/>
    <property type="match status" value="1"/>
</dbReference>
<proteinExistence type="predicted"/>
<dbReference type="OrthoDB" id="163257at2759"/>
<keyword evidence="1" id="KW-0507">mRNA processing</keyword>
<dbReference type="Pfam" id="PF01480">
    <property type="entry name" value="PWI"/>
    <property type="match status" value="1"/>
</dbReference>
<name>A0A6A5XKF4_9PLEO</name>
<feature type="non-terminal residue" evidence="5">
    <location>
        <position position="117"/>
    </location>
</feature>
<feature type="transmembrane region" description="Helical" evidence="3">
    <location>
        <begin position="40"/>
        <end position="62"/>
    </location>
</feature>
<evidence type="ECO:0000259" key="4">
    <source>
        <dbReference type="PROSITE" id="PS51025"/>
    </source>
</evidence>
<evidence type="ECO:0000256" key="3">
    <source>
        <dbReference type="SAM" id="Phobius"/>
    </source>
</evidence>
<evidence type="ECO:0000313" key="6">
    <source>
        <dbReference type="Proteomes" id="UP000799778"/>
    </source>
</evidence>
<dbReference type="SUPFAM" id="SSF101233">
    <property type="entry name" value="PWI domain"/>
    <property type="match status" value="1"/>
</dbReference>
<feature type="domain" description="PWI" evidence="4">
    <location>
        <begin position="1"/>
        <end position="117"/>
    </location>
</feature>
<dbReference type="Proteomes" id="UP000799778">
    <property type="component" value="Unassembled WGS sequence"/>
</dbReference>
<dbReference type="EMBL" id="ML978071">
    <property type="protein sequence ID" value="KAF2013220.1"/>
    <property type="molecule type" value="Genomic_DNA"/>
</dbReference>
<evidence type="ECO:0000313" key="5">
    <source>
        <dbReference type="EMBL" id="KAF2013220.1"/>
    </source>
</evidence>
<dbReference type="RefSeq" id="XP_033381559.1">
    <property type="nucleotide sequence ID" value="XM_033528445.1"/>
</dbReference>
<keyword evidence="3" id="KW-0812">Transmembrane</keyword>
<accession>A0A6A5XKF4</accession>
<sequence>MDLMKKWIAGKLMKILGDEDDVVIETTYNLLEQHRYVRTFPITFTPIQLGFCVLLLTLFVTAKDQGDPNPARRVPRKGLRSILQGALEPHVECSVGQARRSEGTVGSEEAGIETRAG</sequence>
<dbReference type="GO" id="GO:0006397">
    <property type="term" value="P:mRNA processing"/>
    <property type="evidence" value="ECO:0007669"/>
    <property type="project" value="UniProtKB-KW"/>
</dbReference>
<keyword evidence="3" id="KW-1133">Transmembrane helix</keyword>
<dbReference type="AlphaFoldDB" id="A0A6A5XKF4"/>